<feature type="transmembrane region" description="Helical" evidence="1">
    <location>
        <begin position="23"/>
        <end position="43"/>
    </location>
</feature>
<reference evidence="3 4" key="2">
    <citation type="submission" date="2019-09" db="EMBL/GenBank/DDBJ databases">
        <authorList>
            <person name="Jin C."/>
        </authorList>
    </citation>
    <scope>NUCLEOTIDE SEQUENCE [LARGE SCALE GENOMIC DNA]</scope>
    <source>
        <strain evidence="3 4">BN140041</strain>
    </source>
</reference>
<dbReference type="Proteomes" id="UP000324351">
    <property type="component" value="Unassembled WGS sequence"/>
</dbReference>
<proteinExistence type="predicted"/>
<reference evidence="3 4" key="1">
    <citation type="submission" date="2019-09" db="EMBL/GenBank/DDBJ databases">
        <title>Nocardioides panacisoli sp. nov., isolated from the soil of a ginseng field.</title>
        <authorList>
            <person name="Cho C."/>
        </authorList>
    </citation>
    <scope>NUCLEOTIDE SEQUENCE [LARGE SCALE GENOMIC DNA]</scope>
    <source>
        <strain evidence="3 4">BN140041</strain>
    </source>
</reference>
<dbReference type="InterPro" id="IPR031571">
    <property type="entry name" value="RcpC_dom"/>
</dbReference>
<evidence type="ECO:0000313" key="4">
    <source>
        <dbReference type="Proteomes" id="UP000324351"/>
    </source>
</evidence>
<evidence type="ECO:0000313" key="3">
    <source>
        <dbReference type="EMBL" id="KAA1428952.1"/>
    </source>
</evidence>
<keyword evidence="4" id="KW-1185">Reference proteome</keyword>
<comment type="caution">
    <text evidence="3">The sequence shown here is derived from an EMBL/GenBank/DDBJ whole genome shotgun (WGS) entry which is preliminary data.</text>
</comment>
<keyword evidence="1" id="KW-0472">Membrane</keyword>
<gene>
    <name evidence="3" type="primary">cpaB</name>
    <name evidence="3" type="ORF">F0U47_01695</name>
</gene>
<protein>
    <submittedName>
        <fullName evidence="3">Flp pilus assembly protein CpaB</fullName>
    </submittedName>
</protein>
<sequence>MKHSAARLHMGSGRLENMDRRKLMLAVAAVIAVLGVALVFVYAKGADSRAAEKFDTVEVLVAAKKVAPGESFDDALESGKFKLTDVAKAQVLEGAADESAPFEGTVALTTIYPSEQLIPAKFGGAEEVEAGVTLPIPEGKIAISILVEDAGRVGYFVRPGAEVAVISTLIDRLTQEPIVTRTLLDRVTVLAAGDTSSITDTSASEEEEDGTETGIKQLLTIAVTQRQAEQVRFAEKAGQLSAALLNDASEVDPDNGVDADNLFKN</sequence>
<evidence type="ECO:0000259" key="2">
    <source>
        <dbReference type="Pfam" id="PF16976"/>
    </source>
</evidence>
<keyword evidence="1" id="KW-1133">Transmembrane helix</keyword>
<organism evidence="3 4">
    <name type="scientific">Nocardioides antri</name>
    <dbReference type="NCBI Taxonomy" id="2607659"/>
    <lineage>
        <taxon>Bacteria</taxon>
        <taxon>Bacillati</taxon>
        <taxon>Actinomycetota</taxon>
        <taxon>Actinomycetes</taxon>
        <taxon>Propionibacteriales</taxon>
        <taxon>Nocardioidaceae</taxon>
        <taxon>Nocardioides</taxon>
    </lineage>
</organism>
<dbReference type="EMBL" id="VUJW01000001">
    <property type="protein sequence ID" value="KAA1428952.1"/>
    <property type="molecule type" value="Genomic_DNA"/>
</dbReference>
<dbReference type="Pfam" id="PF16976">
    <property type="entry name" value="RcpC"/>
    <property type="match status" value="1"/>
</dbReference>
<dbReference type="InterPro" id="IPR017592">
    <property type="entry name" value="Pilus_assmbl_Flp-typ_CpaB"/>
</dbReference>
<keyword evidence="1" id="KW-0812">Transmembrane</keyword>
<dbReference type="AlphaFoldDB" id="A0A5B1M7G5"/>
<evidence type="ECO:0000256" key="1">
    <source>
        <dbReference type="SAM" id="Phobius"/>
    </source>
</evidence>
<dbReference type="NCBIfam" id="TIGR03177">
    <property type="entry name" value="pilus_cpaB"/>
    <property type="match status" value="1"/>
</dbReference>
<name>A0A5B1M7G5_9ACTN</name>
<accession>A0A5B1M7G5</accession>
<feature type="domain" description="Flp pilus assembly protein RcpC/CpaB" evidence="2">
    <location>
        <begin position="136"/>
        <end position="244"/>
    </location>
</feature>